<dbReference type="Proteomes" id="UP000237798">
    <property type="component" value="Unassembled WGS sequence"/>
</dbReference>
<keyword evidence="2" id="KW-1185">Reference proteome</keyword>
<evidence type="ECO:0000313" key="1">
    <source>
        <dbReference type="EMBL" id="PRR85874.1"/>
    </source>
</evidence>
<name>A0A2T0BPR6_9CLOT</name>
<reference evidence="1 2" key="1">
    <citation type="submission" date="2018-03" db="EMBL/GenBank/DDBJ databases">
        <title>Genome sequence of Clostridium luticellarii DSM 29923.</title>
        <authorList>
            <person name="Poehlein A."/>
            <person name="Daniel R."/>
        </authorList>
    </citation>
    <scope>NUCLEOTIDE SEQUENCE [LARGE SCALE GENOMIC DNA]</scope>
    <source>
        <strain evidence="1 2">DSM 29923</strain>
    </source>
</reference>
<gene>
    <name evidence="1" type="ORF">CLLU_10780</name>
</gene>
<protein>
    <submittedName>
        <fullName evidence="1">Uncharacterized protein</fullName>
    </submittedName>
</protein>
<dbReference type="AlphaFoldDB" id="A0A2T0BPR6"/>
<accession>A0A2T0BPR6</accession>
<proteinExistence type="predicted"/>
<sequence>MMWEKYNEGITIGKVGSENGIVIIDETYGDEARITLERDCGNIPFAITIGIYGLMVHTAFASSNGEAEKKYCEMKEDVKKLLDNWKAEEDDELDDWMDQFCNKY</sequence>
<comment type="caution">
    <text evidence="1">The sequence shown here is derived from an EMBL/GenBank/DDBJ whole genome shotgun (WGS) entry which is preliminary data.</text>
</comment>
<dbReference type="EMBL" id="PVXP01000010">
    <property type="protein sequence ID" value="PRR85874.1"/>
    <property type="molecule type" value="Genomic_DNA"/>
</dbReference>
<evidence type="ECO:0000313" key="2">
    <source>
        <dbReference type="Proteomes" id="UP000237798"/>
    </source>
</evidence>
<organism evidence="1 2">
    <name type="scientific">Clostridium luticellarii</name>
    <dbReference type="NCBI Taxonomy" id="1691940"/>
    <lineage>
        <taxon>Bacteria</taxon>
        <taxon>Bacillati</taxon>
        <taxon>Bacillota</taxon>
        <taxon>Clostridia</taxon>
        <taxon>Eubacteriales</taxon>
        <taxon>Clostridiaceae</taxon>
        <taxon>Clostridium</taxon>
    </lineage>
</organism>